<comment type="caution">
    <text evidence="1">The sequence shown here is derived from an EMBL/GenBank/DDBJ whole genome shotgun (WGS) entry which is preliminary data.</text>
</comment>
<organism evidence="1 2">
    <name type="scientific">Cichorium intybus</name>
    <name type="common">Chicory</name>
    <dbReference type="NCBI Taxonomy" id="13427"/>
    <lineage>
        <taxon>Eukaryota</taxon>
        <taxon>Viridiplantae</taxon>
        <taxon>Streptophyta</taxon>
        <taxon>Embryophyta</taxon>
        <taxon>Tracheophyta</taxon>
        <taxon>Spermatophyta</taxon>
        <taxon>Magnoliopsida</taxon>
        <taxon>eudicotyledons</taxon>
        <taxon>Gunneridae</taxon>
        <taxon>Pentapetalae</taxon>
        <taxon>asterids</taxon>
        <taxon>campanulids</taxon>
        <taxon>Asterales</taxon>
        <taxon>Asteraceae</taxon>
        <taxon>Cichorioideae</taxon>
        <taxon>Cichorieae</taxon>
        <taxon>Cichoriinae</taxon>
        <taxon>Cichorium</taxon>
    </lineage>
</organism>
<dbReference type="EMBL" id="CM042011">
    <property type="protein sequence ID" value="KAI3764812.1"/>
    <property type="molecule type" value="Genomic_DNA"/>
</dbReference>
<keyword evidence="2" id="KW-1185">Reference proteome</keyword>
<dbReference type="Proteomes" id="UP001055811">
    <property type="component" value="Linkage Group LG03"/>
</dbReference>
<gene>
    <name evidence="1" type="ORF">L2E82_14829</name>
</gene>
<proteinExistence type="predicted"/>
<name>A0ACB9F155_CICIN</name>
<reference evidence="2" key="1">
    <citation type="journal article" date="2022" name="Mol. Ecol. Resour.">
        <title>The genomes of chicory, endive, great burdock and yacon provide insights into Asteraceae palaeo-polyploidization history and plant inulin production.</title>
        <authorList>
            <person name="Fan W."/>
            <person name="Wang S."/>
            <person name="Wang H."/>
            <person name="Wang A."/>
            <person name="Jiang F."/>
            <person name="Liu H."/>
            <person name="Zhao H."/>
            <person name="Xu D."/>
            <person name="Zhang Y."/>
        </authorList>
    </citation>
    <scope>NUCLEOTIDE SEQUENCE [LARGE SCALE GENOMIC DNA]</scope>
    <source>
        <strain evidence="2">cv. Punajuju</strain>
    </source>
</reference>
<sequence>MSSRGPELNNDDDDDSVHGGAYSFVFNDMVYLSSNNNSQQASGWTSSSENEADAMDEDNEGGTSKFKETLCASKDLLFVFLFASKDLAESNFHFLYLAKSTLLLLPPPRAYIDLPTRGKGNSLFLPTRTLIRLFPQEP</sequence>
<accession>A0ACB9F155</accession>
<evidence type="ECO:0000313" key="1">
    <source>
        <dbReference type="EMBL" id="KAI3764812.1"/>
    </source>
</evidence>
<reference evidence="1 2" key="2">
    <citation type="journal article" date="2022" name="Mol. Ecol. Resour.">
        <title>The genomes of chicory, endive, great burdock and yacon provide insights into Asteraceae paleo-polyploidization history and plant inulin production.</title>
        <authorList>
            <person name="Fan W."/>
            <person name="Wang S."/>
            <person name="Wang H."/>
            <person name="Wang A."/>
            <person name="Jiang F."/>
            <person name="Liu H."/>
            <person name="Zhao H."/>
            <person name="Xu D."/>
            <person name="Zhang Y."/>
        </authorList>
    </citation>
    <scope>NUCLEOTIDE SEQUENCE [LARGE SCALE GENOMIC DNA]</scope>
    <source>
        <strain evidence="2">cv. Punajuju</strain>
        <tissue evidence="1">Leaves</tissue>
    </source>
</reference>
<protein>
    <submittedName>
        <fullName evidence="1">Uncharacterized protein</fullName>
    </submittedName>
</protein>
<evidence type="ECO:0000313" key="2">
    <source>
        <dbReference type="Proteomes" id="UP001055811"/>
    </source>
</evidence>